<dbReference type="InterPro" id="IPR058787">
    <property type="entry name" value="ApnL_M"/>
</dbReference>
<dbReference type="OrthoDB" id="931854at2"/>
<protein>
    <submittedName>
        <fullName evidence="4">Uncharacterized protein</fullName>
    </submittedName>
</protein>
<evidence type="ECO:0000259" key="3">
    <source>
        <dbReference type="Pfam" id="PF25839"/>
    </source>
</evidence>
<comment type="caution">
    <text evidence="4">The sequence shown here is derived from an EMBL/GenBank/DDBJ whole genome shotgun (WGS) entry which is preliminary data.</text>
</comment>
<feature type="domain" description="D-apionate lactonase TIM barrel" evidence="2">
    <location>
        <begin position="261"/>
        <end position="545"/>
    </location>
</feature>
<dbReference type="AlphaFoldDB" id="A0A2P7SM32"/>
<dbReference type="InterPro" id="IPR058788">
    <property type="entry name" value="ApnL_N"/>
</dbReference>
<proteinExistence type="predicted"/>
<dbReference type="EMBL" id="PXYK01000005">
    <property type="protein sequence ID" value="PSJ63461.1"/>
    <property type="molecule type" value="Genomic_DNA"/>
</dbReference>
<evidence type="ECO:0000259" key="1">
    <source>
        <dbReference type="Pfam" id="PF25837"/>
    </source>
</evidence>
<evidence type="ECO:0000313" key="5">
    <source>
        <dbReference type="Proteomes" id="UP000241229"/>
    </source>
</evidence>
<keyword evidence="5" id="KW-1185">Reference proteome</keyword>
<sequence>MATTRLEILCGTNEPPAASRWLTAGPLGAEFSGGNLRAITWHGHEALRAVSYLVRDENWGTYAPEFSEIKVEEQPDRFAVSYRASCKAADGATLTYEARIEGDAGGRLVFDVAALPDRDFLTNRCGFCILHPIVGVAGEPVEVEHVDGSVEEAHFPETVDPAQPFFDMRAIKHTVTPGVTATCRMEGDAFEMEDQRNWTDASYKTYVRPLALPWPYELRAGGAQRQAITLTLSGTPAAPRSAADRPIVVTIGDETDAAPDFGLVVTPEETAATLAAIEGLAQIAPRHLILHYNPAEGHSAAALAGFAKLLRRLPLPATLECVLPCRDRPEAELRETARLVAEADLSLSALAVSPAPDLKSTPPGSTWPDCPPLDEIYRAARKIFPGVPLGGGMFSYFTELNRKRPPAELLDFVTHTTAPLVHAADDRSVMETLEALPFVTRSVRAIFGDKPYRIGPSAIGMRHNPYGARLADNPGAARRMTMVDDDPRQKGLFAASWMIGYAASTAPAGLTHLTLGALTGPFGVVDAGGRRPAFHAARALARLSGLTMRVAESSDPAKVLALAAGRTVLVANLTADAISIGVPGAARAEVLDEESFAAAADGRPLPERTLDGTRLRLGAYGFAAVATESPLP</sequence>
<dbReference type="Pfam" id="PF25837">
    <property type="entry name" value="Apionate_lact_N"/>
    <property type="match status" value="1"/>
</dbReference>
<feature type="domain" description="D-apionate lactonase N-terminal" evidence="1">
    <location>
        <begin position="9"/>
        <end position="234"/>
    </location>
</feature>
<dbReference type="InterPro" id="IPR058789">
    <property type="entry name" value="ApnL_C"/>
</dbReference>
<feature type="domain" description="D-apionate lactonase C-terminal" evidence="3">
    <location>
        <begin position="556"/>
        <end position="624"/>
    </location>
</feature>
<dbReference type="Pfam" id="PF25839">
    <property type="entry name" value="Apionate_lact_C"/>
    <property type="match status" value="1"/>
</dbReference>
<dbReference type="Pfam" id="PF25838">
    <property type="entry name" value="Apionate_lact_M"/>
    <property type="match status" value="1"/>
</dbReference>
<organism evidence="4 5">
    <name type="scientific">Kumtagia ephedrae</name>
    <dbReference type="NCBI Taxonomy" id="2116701"/>
    <lineage>
        <taxon>Bacteria</taxon>
        <taxon>Pseudomonadati</taxon>
        <taxon>Pseudomonadota</taxon>
        <taxon>Alphaproteobacteria</taxon>
        <taxon>Hyphomicrobiales</taxon>
        <taxon>Phyllobacteriaceae</taxon>
        <taxon>Kumtagia</taxon>
    </lineage>
</organism>
<gene>
    <name evidence="4" type="ORF">C7I84_06260</name>
</gene>
<name>A0A2P7SM32_9HYPH</name>
<evidence type="ECO:0000259" key="2">
    <source>
        <dbReference type="Pfam" id="PF25838"/>
    </source>
</evidence>
<evidence type="ECO:0000313" key="4">
    <source>
        <dbReference type="EMBL" id="PSJ63461.1"/>
    </source>
</evidence>
<reference evidence="4 5" key="1">
    <citation type="submission" date="2018-03" db="EMBL/GenBank/DDBJ databases">
        <title>The draft genome of Mesorhizobium sp. 6GN-30.</title>
        <authorList>
            <person name="Liu L."/>
            <person name="Li L."/>
            <person name="Wang T."/>
            <person name="Zhang X."/>
            <person name="Liang L."/>
        </authorList>
    </citation>
    <scope>NUCLEOTIDE SEQUENCE [LARGE SCALE GENOMIC DNA]</scope>
    <source>
        <strain evidence="4 5">6GN30</strain>
    </source>
</reference>
<accession>A0A2P7SM32</accession>
<dbReference type="RefSeq" id="WP_106771523.1">
    <property type="nucleotide sequence ID" value="NZ_PXYK01000005.1"/>
</dbReference>
<dbReference type="Proteomes" id="UP000241229">
    <property type="component" value="Unassembled WGS sequence"/>
</dbReference>